<evidence type="ECO:0000313" key="5">
    <source>
        <dbReference type="Proteomes" id="UP000266272"/>
    </source>
</evidence>
<evidence type="ECO:0000259" key="3">
    <source>
        <dbReference type="Pfam" id="PF05368"/>
    </source>
</evidence>
<organism evidence="4 5">
    <name type="scientific">Trichoderma arundinaceum</name>
    <dbReference type="NCBI Taxonomy" id="490622"/>
    <lineage>
        <taxon>Eukaryota</taxon>
        <taxon>Fungi</taxon>
        <taxon>Dikarya</taxon>
        <taxon>Ascomycota</taxon>
        <taxon>Pezizomycotina</taxon>
        <taxon>Sordariomycetes</taxon>
        <taxon>Hypocreomycetidae</taxon>
        <taxon>Hypocreales</taxon>
        <taxon>Hypocreaceae</taxon>
        <taxon>Trichoderma</taxon>
    </lineage>
</organism>
<evidence type="ECO:0000256" key="2">
    <source>
        <dbReference type="ARBA" id="ARBA00023002"/>
    </source>
</evidence>
<dbReference type="Pfam" id="PF05368">
    <property type="entry name" value="NmrA"/>
    <property type="match status" value="1"/>
</dbReference>
<dbReference type="EMBL" id="PXOA01000492">
    <property type="protein sequence ID" value="RFU74886.1"/>
    <property type="molecule type" value="Genomic_DNA"/>
</dbReference>
<dbReference type="GO" id="GO:0016491">
    <property type="term" value="F:oxidoreductase activity"/>
    <property type="evidence" value="ECO:0007669"/>
    <property type="project" value="UniProtKB-KW"/>
</dbReference>
<proteinExistence type="predicted"/>
<keyword evidence="1" id="KW-0521">NADP</keyword>
<dbReference type="InterPro" id="IPR008030">
    <property type="entry name" value="NmrA-like"/>
</dbReference>
<feature type="domain" description="NmrA-like" evidence="3">
    <location>
        <begin position="6"/>
        <end position="245"/>
    </location>
</feature>
<evidence type="ECO:0000256" key="1">
    <source>
        <dbReference type="ARBA" id="ARBA00022857"/>
    </source>
</evidence>
<reference evidence="4 5" key="1">
    <citation type="journal article" date="2018" name="PLoS Pathog.">
        <title>Evolution of structural diversity of trichothecenes, a family of toxins produced by plant pathogenic and entomopathogenic fungi.</title>
        <authorList>
            <person name="Proctor R.H."/>
            <person name="McCormick S.P."/>
            <person name="Kim H.S."/>
            <person name="Cardoza R.E."/>
            <person name="Stanley A.M."/>
            <person name="Lindo L."/>
            <person name="Kelly A."/>
            <person name="Brown D.W."/>
            <person name="Lee T."/>
            <person name="Vaughan M.M."/>
            <person name="Alexander N.J."/>
            <person name="Busman M."/>
            <person name="Gutierrez S."/>
        </authorList>
    </citation>
    <scope>NUCLEOTIDE SEQUENCE [LARGE SCALE GENOMIC DNA]</scope>
    <source>
        <strain evidence="4 5">IBT 40837</strain>
    </source>
</reference>
<evidence type="ECO:0000313" key="4">
    <source>
        <dbReference type="EMBL" id="RFU74886.1"/>
    </source>
</evidence>
<dbReference type="Gene3D" id="3.90.25.10">
    <property type="entry name" value="UDP-galactose 4-epimerase, domain 1"/>
    <property type="match status" value="1"/>
</dbReference>
<comment type="caution">
    <text evidence="4">The sequence shown here is derived from an EMBL/GenBank/DDBJ whole genome shotgun (WGS) entry which is preliminary data.</text>
</comment>
<accession>A0A395NFI2</accession>
<dbReference type="AlphaFoldDB" id="A0A395NFI2"/>
<protein>
    <submittedName>
        <fullName evidence="4">Isoflavone reductase</fullName>
    </submittedName>
</protein>
<dbReference type="InterPro" id="IPR051609">
    <property type="entry name" value="NmrA/Isoflavone_reductase-like"/>
</dbReference>
<dbReference type="InterPro" id="IPR036291">
    <property type="entry name" value="NAD(P)-bd_dom_sf"/>
</dbReference>
<sequence>MPSKAEAVIIFGATGLVGKYISEAILNSATDFRRIGVFTSLDSLKTKAEAIATLKLRGAEVISGDINSKEDVTRALDGFDTVVSCVGRTALHTQVQLVQLADKHPDVKRFFPSEYGTDIEYGPSSAAEKPHQQKLKVRAQIRELKNLEYTFIVTGPFANADFGLYFGATPIEREKTGTFDVKRKRAVLLGTGDDKVSFTTMRDTGKFVTAALKNLQETCNRVLIVNSFTTTPRQILAEYEKQTGGQPWDVSFTSLEGLKQLEGDAWSKEDPMAGAVTLKRIWTEGGTLYDHRDNGVLGLENDVDKLQDAVKSAIEWQTQYA</sequence>
<dbReference type="Gene3D" id="3.40.50.720">
    <property type="entry name" value="NAD(P)-binding Rossmann-like Domain"/>
    <property type="match status" value="1"/>
</dbReference>
<dbReference type="PANTHER" id="PTHR47706">
    <property type="entry name" value="NMRA-LIKE FAMILY PROTEIN"/>
    <property type="match status" value="1"/>
</dbReference>
<gene>
    <name evidence="4" type="ORF">TARUN_7370</name>
</gene>
<keyword evidence="2" id="KW-0560">Oxidoreductase</keyword>
<dbReference type="OrthoDB" id="419598at2759"/>
<name>A0A395NFI2_TRIAR</name>
<keyword evidence="5" id="KW-1185">Reference proteome</keyword>
<dbReference type="Proteomes" id="UP000266272">
    <property type="component" value="Unassembled WGS sequence"/>
</dbReference>
<dbReference type="STRING" id="490622.A0A395NFI2"/>
<dbReference type="SUPFAM" id="SSF51735">
    <property type="entry name" value="NAD(P)-binding Rossmann-fold domains"/>
    <property type="match status" value="1"/>
</dbReference>
<dbReference type="PANTHER" id="PTHR47706:SF11">
    <property type="entry name" value="ISOFLAVONE REDUCTASE FAMILY PROTEIN (AFU_ORTHOLOGUE AFUA_1G12510)"/>
    <property type="match status" value="1"/>
</dbReference>